<sequence>MSIDSPILPKPKKPVKYTPASLRIMQTCDKAFHEHHFVLLYFTNRKQFNQMFTEPNFKHLVKSHFTFLQLSRADKSGNWLTTTYHFESSPYYAILDPSTGNFLTIYYGDMTLEELSAWLSKFSSKFANSTSIFSSLIDELQEAKRKSAFAYGTKLRVTFVCSKFEDRVLYVNKLAPFQIAFEKYCSEQNIEMDQYYFLFKGVQLPPEMTASQFGLRNGSVINVHHLEDRTSTEQISITVLGVDNNSSVYHVHKGKKISQFLRSYCEANQLQMENIRFTYKSDLVTDDLTFAEHKMKDGDQISAHIKTFSPPADYFYRMKLNDLPSVDAANFDMQFAQLNQMQQMALQQPPMMYMYNQAQRAQLTPPGMQQIPSMTNQINSQINSQLNATLNPQINQQIPAMNQIPQMSQQMSGQIGQQMPQMAQQMTMPPIPGQMPSFNQVPYQVPGKYPFPKPPLDQNQNQTMWDGVFDMNMNT</sequence>
<dbReference type="Gene3D" id="3.40.30.10">
    <property type="entry name" value="Glutaredoxin"/>
    <property type="match status" value="1"/>
</dbReference>
<evidence type="ECO:0000313" key="2">
    <source>
        <dbReference type="EMBL" id="OHT15576.1"/>
    </source>
</evidence>
<dbReference type="RefSeq" id="XP_068368712.1">
    <property type="nucleotide sequence ID" value="XM_068490997.1"/>
</dbReference>
<keyword evidence="3" id="KW-1185">Reference proteome</keyword>
<dbReference type="SUPFAM" id="SSF54236">
    <property type="entry name" value="Ubiquitin-like"/>
    <property type="match status" value="2"/>
</dbReference>
<dbReference type="PANTHER" id="PTHR10562">
    <property type="entry name" value="SMALL UBIQUITIN-RELATED MODIFIER"/>
    <property type="match status" value="1"/>
</dbReference>
<dbReference type="SUPFAM" id="SSF52833">
    <property type="entry name" value="Thioredoxin-like"/>
    <property type="match status" value="1"/>
</dbReference>
<dbReference type="CDD" id="cd01763">
    <property type="entry name" value="Ubl_SUMO_like"/>
    <property type="match status" value="2"/>
</dbReference>
<dbReference type="OrthoDB" id="442921at2759"/>
<dbReference type="InterPro" id="IPR029071">
    <property type="entry name" value="Ubiquitin-like_domsf"/>
</dbReference>
<dbReference type="VEuPathDB" id="TrichDB:TRFO_02935"/>
<organism evidence="2 3">
    <name type="scientific">Tritrichomonas foetus</name>
    <dbReference type="NCBI Taxonomy" id="1144522"/>
    <lineage>
        <taxon>Eukaryota</taxon>
        <taxon>Metamonada</taxon>
        <taxon>Parabasalia</taxon>
        <taxon>Tritrichomonadida</taxon>
        <taxon>Tritrichomonadidae</taxon>
        <taxon>Tritrichomonas</taxon>
    </lineage>
</organism>
<dbReference type="PROSITE" id="PS50053">
    <property type="entry name" value="UBIQUITIN_2"/>
    <property type="match status" value="1"/>
</dbReference>
<dbReference type="EMBL" id="MLAK01000217">
    <property type="protein sequence ID" value="OHT15576.1"/>
    <property type="molecule type" value="Genomic_DNA"/>
</dbReference>
<evidence type="ECO:0000313" key="3">
    <source>
        <dbReference type="Proteomes" id="UP000179807"/>
    </source>
</evidence>
<dbReference type="InterPro" id="IPR022617">
    <property type="entry name" value="Rad60/SUMO-like_dom"/>
</dbReference>
<gene>
    <name evidence="2" type="ORF">TRFO_02935</name>
</gene>
<name>A0A1J4KXG5_9EUKA</name>
<dbReference type="Pfam" id="PF11976">
    <property type="entry name" value="Rad60-SLD"/>
    <property type="match status" value="2"/>
</dbReference>
<dbReference type="InterPro" id="IPR000626">
    <property type="entry name" value="Ubiquitin-like_dom"/>
</dbReference>
<dbReference type="AlphaFoldDB" id="A0A1J4KXG5"/>
<dbReference type="Proteomes" id="UP000179807">
    <property type="component" value="Unassembled WGS sequence"/>
</dbReference>
<evidence type="ECO:0000259" key="1">
    <source>
        <dbReference type="PROSITE" id="PS50053"/>
    </source>
</evidence>
<dbReference type="GeneID" id="94825701"/>
<protein>
    <recommendedName>
        <fullName evidence="1">Ubiquitin-like domain-containing protein</fullName>
    </recommendedName>
</protein>
<dbReference type="Gene3D" id="3.10.20.90">
    <property type="entry name" value="Phosphatidylinositol 3-kinase Catalytic Subunit, Chain A, domain 1"/>
    <property type="match status" value="2"/>
</dbReference>
<comment type="caution">
    <text evidence="2">The sequence shown here is derived from an EMBL/GenBank/DDBJ whole genome shotgun (WGS) entry which is preliminary data.</text>
</comment>
<dbReference type="InterPro" id="IPR036249">
    <property type="entry name" value="Thioredoxin-like_sf"/>
</dbReference>
<feature type="domain" description="Ubiquitin-like" evidence="1">
    <location>
        <begin position="235"/>
        <end position="310"/>
    </location>
</feature>
<proteinExistence type="predicted"/>
<accession>A0A1J4KXG5</accession>
<reference evidence="2" key="1">
    <citation type="submission" date="2016-10" db="EMBL/GenBank/DDBJ databases">
        <authorList>
            <person name="Benchimol M."/>
            <person name="Almeida L.G."/>
            <person name="Vasconcelos A.T."/>
            <person name="Perreira-Neves A."/>
            <person name="Rosa I.A."/>
            <person name="Tasca T."/>
            <person name="Bogo M.R."/>
            <person name="de Souza W."/>
        </authorList>
    </citation>
    <scope>NUCLEOTIDE SEQUENCE [LARGE SCALE GENOMIC DNA]</scope>
    <source>
        <strain evidence="2">K</strain>
    </source>
</reference>